<feature type="transmembrane region" description="Helical" evidence="1">
    <location>
        <begin position="19"/>
        <end position="36"/>
    </location>
</feature>
<keyword evidence="1" id="KW-0472">Membrane</keyword>
<dbReference type="EMBL" id="AP018449">
    <property type="protein sequence ID" value="BBB90039.1"/>
    <property type="molecule type" value="Genomic_DNA"/>
</dbReference>
<keyword evidence="1" id="KW-1133">Transmembrane helix</keyword>
<gene>
    <name evidence="2" type="ORF">MAMMFC1_00687</name>
</gene>
<evidence type="ECO:0000256" key="1">
    <source>
        <dbReference type="SAM" id="Phobius"/>
    </source>
</evidence>
<evidence type="ECO:0000313" key="3">
    <source>
        <dbReference type="Proteomes" id="UP000276437"/>
    </source>
</evidence>
<dbReference type="KEGG" id="mana:MAMMFC1_00687"/>
<accession>A0A348AG41</accession>
<proteinExistence type="predicted"/>
<reference evidence="2 3" key="1">
    <citation type="journal article" date="2018" name="Int. J. Syst. Evol. Microbiol.">
        <title>Methylomusa anaerophila gen. nov., sp. nov., an anaerobic methanol-utilizing bacterium isolated from a microbial fuel cell.</title>
        <authorList>
            <person name="Amano N."/>
            <person name="Yamamuro A."/>
            <person name="Miyahara M."/>
            <person name="Kouzuma A."/>
            <person name="Abe T."/>
            <person name="Watanabe K."/>
        </authorList>
    </citation>
    <scope>NUCLEOTIDE SEQUENCE [LARGE SCALE GENOMIC DNA]</scope>
    <source>
        <strain evidence="2 3">MMFC1</strain>
    </source>
</reference>
<dbReference type="Proteomes" id="UP000276437">
    <property type="component" value="Chromosome"/>
</dbReference>
<protein>
    <submittedName>
        <fullName evidence="2">Uncharacterized protein</fullName>
    </submittedName>
</protein>
<organism evidence="2 3">
    <name type="scientific">Methylomusa anaerophila</name>
    <dbReference type="NCBI Taxonomy" id="1930071"/>
    <lineage>
        <taxon>Bacteria</taxon>
        <taxon>Bacillati</taxon>
        <taxon>Bacillota</taxon>
        <taxon>Negativicutes</taxon>
        <taxon>Selenomonadales</taxon>
        <taxon>Sporomusaceae</taxon>
        <taxon>Methylomusa</taxon>
    </lineage>
</organism>
<sequence length="48" mass="5584">MCLTCNMAQQFVAKWNNFLGQYMFLLVLMSLIIGFSTPRSNTVYLQVF</sequence>
<dbReference type="AlphaFoldDB" id="A0A348AG41"/>
<evidence type="ECO:0000313" key="2">
    <source>
        <dbReference type="EMBL" id="BBB90039.1"/>
    </source>
</evidence>
<name>A0A348AG41_9FIRM</name>
<keyword evidence="1" id="KW-0812">Transmembrane</keyword>
<keyword evidence="3" id="KW-1185">Reference proteome</keyword>